<keyword evidence="3" id="KW-0547">Nucleotide-binding</keyword>
<dbReference type="EMBL" id="FOGZ01000009">
    <property type="protein sequence ID" value="SER76332.1"/>
    <property type="molecule type" value="Genomic_DNA"/>
</dbReference>
<dbReference type="InterPro" id="IPR003593">
    <property type="entry name" value="AAA+_ATPase"/>
</dbReference>
<dbReference type="PANTHER" id="PTHR43553:SF24">
    <property type="entry name" value="ENERGY-COUPLING FACTOR TRANSPORTER ATP-BINDING PROTEIN ECFA1"/>
    <property type="match status" value="1"/>
</dbReference>
<feature type="domain" description="ABC transporter" evidence="5">
    <location>
        <begin position="272"/>
        <end position="502"/>
    </location>
</feature>
<dbReference type="SUPFAM" id="SSF52540">
    <property type="entry name" value="P-loop containing nucleoside triphosphate hydrolases"/>
    <property type="match status" value="2"/>
</dbReference>
<evidence type="ECO:0000313" key="7">
    <source>
        <dbReference type="Proteomes" id="UP000198815"/>
    </source>
</evidence>
<comment type="similarity">
    <text evidence="1">Belongs to the ABC transporter superfamily.</text>
</comment>
<sequence length="502" mass="53962">MTEAAAVLAQDWGWRYAGRTRWATRRISFSIGTGERVLLLGGSGAGKSTLLSAVNGILGGADEGEEEGQLLVDGRHPSRLHGRVGLVMQDPSSQVILERIGDDVAFGCENLGVPREQIWPRVRAALDAVRLDLPLDHPTSALSGGQQQRLAIAGALAMQDGEDRAPGVLCLDEPTANLDPTGVREVREVISSVVADRRTTLIVVEHRVRIWAELVDRVIVLASGGGLLADGTPSEVFAAHHDELVRAGAWVPGAHSDLRRRRVPSTPPPAILSARDLAIGREPAHLVTSGVRTQIPEGLSTAITGPNGVGKTTLALTLAGLLEPLAGQVEAAASLRPARPARLARNLRRRFDPARPNTWPSRELLTRIGSVFQNPEHQFVEARVRDELAVGLRALGRSHDECARRVDELLAQLHLEQVADANPFTLSGGEKRRLSVGTVLATGPAVIFLDEPTFGQDHNTWTDLVSLITRILEQGCTIVSVTHDEAYLRLLGENIVAMEPAA</sequence>
<evidence type="ECO:0000313" key="6">
    <source>
        <dbReference type="EMBL" id="SER76332.1"/>
    </source>
</evidence>
<dbReference type="Proteomes" id="UP000198815">
    <property type="component" value="Unassembled WGS sequence"/>
</dbReference>
<evidence type="ECO:0000256" key="4">
    <source>
        <dbReference type="ARBA" id="ARBA00022840"/>
    </source>
</evidence>
<feature type="domain" description="ABC transporter" evidence="5">
    <location>
        <begin position="7"/>
        <end position="249"/>
    </location>
</feature>
<accession>A0A1H9RU52</accession>
<keyword evidence="2" id="KW-0813">Transport</keyword>
<dbReference type="AlphaFoldDB" id="A0A1H9RU52"/>
<dbReference type="InterPro" id="IPR027417">
    <property type="entry name" value="P-loop_NTPase"/>
</dbReference>
<dbReference type="InterPro" id="IPR015856">
    <property type="entry name" value="ABC_transpr_CbiO/EcfA_su"/>
</dbReference>
<dbReference type="RefSeq" id="WP_091968969.1">
    <property type="nucleotide sequence ID" value="NZ_FOGZ01000009.1"/>
</dbReference>
<dbReference type="OrthoDB" id="501320at2"/>
<evidence type="ECO:0000256" key="2">
    <source>
        <dbReference type="ARBA" id="ARBA00022448"/>
    </source>
</evidence>
<keyword evidence="4 6" id="KW-0067">ATP-binding</keyword>
<dbReference type="SMART" id="SM00382">
    <property type="entry name" value="AAA"/>
    <property type="match status" value="2"/>
</dbReference>
<proteinExistence type="inferred from homology"/>
<organism evidence="6 7">
    <name type="scientific">Propionibacterium cyclohexanicum</name>
    <dbReference type="NCBI Taxonomy" id="64702"/>
    <lineage>
        <taxon>Bacteria</taxon>
        <taxon>Bacillati</taxon>
        <taxon>Actinomycetota</taxon>
        <taxon>Actinomycetes</taxon>
        <taxon>Propionibacteriales</taxon>
        <taxon>Propionibacteriaceae</taxon>
        <taxon>Propionibacterium</taxon>
    </lineage>
</organism>
<keyword evidence="7" id="KW-1185">Reference proteome</keyword>
<evidence type="ECO:0000256" key="1">
    <source>
        <dbReference type="ARBA" id="ARBA00005417"/>
    </source>
</evidence>
<dbReference type="STRING" id="64702.SAMN05443377_10954"/>
<dbReference type="GO" id="GO:0043190">
    <property type="term" value="C:ATP-binding cassette (ABC) transporter complex"/>
    <property type="evidence" value="ECO:0007669"/>
    <property type="project" value="TreeGrafter"/>
</dbReference>
<dbReference type="PANTHER" id="PTHR43553">
    <property type="entry name" value="HEAVY METAL TRANSPORTER"/>
    <property type="match status" value="1"/>
</dbReference>
<gene>
    <name evidence="6" type="ORF">SAMN05443377_10954</name>
</gene>
<reference evidence="6 7" key="1">
    <citation type="submission" date="2016-10" db="EMBL/GenBank/DDBJ databases">
        <authorList>
            <person name="de Groot N.N."/>
        </authorList>
    </citation>
    <scope>NUCLEOTIDE SEQUENCE [LARGE SCALE GENOMIC DNA]</scope>
    <source>
        <strain evidence="6 7">DSM 16859</strain>
    </source>
</reference>
<dbReference type="GO" id="GO:0042626">
    <property type="term" value="F:ATPase-coupled transmembrane transporter activity"/>
    <property type="evidence" value="ECO:0007669"/>
    <property type="project" value="TreeGrafter"/>
</dbReference>
<dbReference type="PROSITE" id="PS50893">
    <property type="entry name" value="ABC_TRANSPORTER_2"/>
    <property type="match status" value="2"/>
</dbReference>
<name>A0A1H9RU52_9ACTN</name>
<protein>
    <submittedName>
        <fullName evidence="6">Energy-coupling factor transport system ATP-binding protein</fullName>
    </submittedName>
</protein>
<evidence type="ECO:0000259" key="5">
    <source>
        <dbReference type="PROSITE" id="PS50893"/>
    </source>
</evidence>
<dbReference type="GO" id="GO:0005524">
    <property type="term" value="F:ATP binding"/>
    <property type="evidence" value="ECO:0007669"/>
    <property type="project" value="UniProtKB-KW"/>
</dbReference>
<dbReference type="GO" id="GO:0016887">
    <property type="term" value="F:ATP hydrolysis activity"/>
    <property type="evidence" value="ECO:0007669"/>
    <property type="project" value="InterPro"/>
</dbReference>
<evidence type="ECO:0000256" key="3">
    <source>
        <dbReference type="ARBA" id="ARBA00022741"/>
    </source>
</evidence>
<dbReference type="Pfam" id="PF00005">
    <property type="entry name" value="ABC_tran"/>
    <property type="match status" value="2"/>
</dbReference>
<dbReference type="Gene3D" id="3.40.50.300">
    <property type="entry name" value="P-loop containing nucleotide triphosphate hydrolases"/>
    <property type="match status" value="2"/>
</dbReference>
<dbReference type="PROSITE" id="PS00211">
    <property type="entry name" value="ABC_TRANSPORTER_1"/>
    <property type="match status" value="2"/>
</dbReference>
<dbReference type="CDD" id="cd03225">
    <property type="entry name" value="ABC_cobalt_CbiO_domain1"/>
    <property type="match status" value="2"/>
</dbReference>
<dbReference type="InterPro" id="IPR017871">
    <property type="entry name" value="ABC_transporter-like_CS"/>
</dbReference>
<dbReference type="InterPro" id="IPR050095">
    <property type="entry name" value="ECF_ABC_transporter_ATP-bd"/>
</dbReference>
<dbReference type="InterPro" id="IPR003439">
    <property type="entry name" value="ABC_transporter-like_ATP-bd"/>
</dbReference>